<reference evidence="1 2" key="1">
    <citation type="journal article" date="2007" name="Appl. Environ. Microbiol.">
        <title>Genome sequence of the cellulolytic gliding bacterium Cytophaga hutchinsonii.</title>
        <authorList>
            <person name="Xie G."/>
            <person name="Bruce D.C."/>
            <person name="Challacombe J.F."/>
            <person name="Chertkov O."/>
            <person name="Detter J.C."/>
            <person name="Gilna P."/>
            <person name="Han C.S."/>
            <person name="Lucas S."/>
            <person name="Misra M."/>
            <person name="Myers G.L."/>
            <person name="Richardson P."/>
            <person name="Tapia R."/>
            <person name="Thayer N."/>
            <person name="Thompson L.S."/>
            <person name="Brettin T.S."/>
            <person name="Henrissat B."/>
            <person name="Wilson D.B."/>
            <person name="McBride M.J."/>
        </authorList>
    </citation>
    <scope>NUCLEOTIDE SEQUENCE [LARGE SCALE GENOMIC DNA]</scope>
    <source>
        <strain evidence="2">ATCC 33406 / DSM 1761 / CIP 103989 / NBRC 15051 / NCIMB 9469 / D465</strain>
    </source>
</reference>
<gene>
    <name evidence="1" type="ordered locus">CHU_1469</name>
</gene>
<accession>A0A6N4SQU1</accession>
<protein>
    <submittedName>
        <fullName evidence="1">Uncharacterized protein</fullName>
    </submittedName>
</protein>
<evidence type="ECO:0000313" key="2">
    <source>
        <dbReference type="Proteomes" id="UP000001822"/>
    </source>
</evidence>
<evidence type="ECO:0000313" key="1">
    <source>
        <dbReference type="EMBL" id="ABG58740.1"/>
    </source>
</evidence>
<dbReference type="Proteomes" id="UP000001822">
    <property type="component" value="Chromosome"/>
</dbReference>
<proteinExistence type="predicted"/>
<name>A0A6N4SQU1_CYTH3</name>
<dbReference type="AlphaFoldDB" id="A0A6N4SQU1"/>
<dbReference type="KEGG" id="chu:CHU_1469"/>
<dbReference type="EMBL" id="CP000383">
    <property type="protein sequence ID" value="ABG58740.1"/>
    <property type="molecule type" value="Genomic_DNA"/>
</dbReference>
<keyword evidence="2" id="KW-1185">Reference proteome</keyword>
<dbReference type="RefSeq" id="WP_011584855.1">
    <property type="nucleotide sequence ID" value="NC_008255.1"/>
</dbReference>
<sequence length="86" mass="9951">MNDPIYCISSLTLNTAKNCVNIIFNFRYEGKLQSGFACVDYTDHTQSHLTRELSQLTSDPFVETIIVQAMRDNMYHISYPERDIIV</sequence>
<organism evidence="1 2">
    <name type="scientific">Cytophaga hutchinsonii (strain ATCC 33406 / DSM 1761 / CIP 103989 / NBRC 15051 / NCIMB 9469 / D465)</name>
    <dbReference type="NCBI Taxonomy" id="269798"/>
    <lineage>
        <taxon>Bacteria</taxon>
        <taxon>Pseudomonadati</taxon>
        <taxon>Bacteroidota</taxon>
        <taxon>Cytophagia</taxon>
        <taxon>Cytophagales</taxon>
        <taxon>Cytophagaceae</taxon>
        <taxon>Cytophaga</taxon>
    </lineage>
</organism>